<keyword evidence="3" id="KW-1185">Reference proteome</keyword>
<reference evidence="2 3" key="1">
    <citation type="submission" date="2017-11" db="EMBL/GenBank/DDBJ databases">
        <title>Draft genome sequence of Mitsuaria sp. HWN-4.</title>
        <authorList>
            <person name="Gundlapally S.R."/>
        </authorList>
    </citation>
    <scope>NUCLEOTIDE SEQUENCE [LARGE SCALE GENOMIC DNA]</scope>
    <source>
        <strain evidence="2 3">HWN-4</strain>
    </source>
</reference>
<dbReference type="PANTHER" id="PTHR31088">
    <property type="entry name" value="MEMBRANE-ASSOCIATED PROTEIN VIPP1, CHLOROPLASTIC"/>
    <property type="match status" value="1"/>
</dbReference>
<dbReference type="Proteomes" id="UP000231501">
    <property type="component" value="Unassembled WGS sequence"/>
</dbReference>
<evidence type="ECO:0008006" key="4">
    <source>
        <dbReference type="Google" id="ProtNLM"/>
    </source>
</evidence>
<name>A0A2G9C3T6_9BURK</name>
<organism evidence="2 3">
    <name type="scientific">Roseateles chitinivorans</name>
    <dbReference type="NCBI Taxonomy" id="2917965"/>
    <lineage>
        <taxon>Bacteria</taxon>
        <taxon>Pseudomonadati</taxon>
        <taxon>Pseudomonadota</taxon>
        <taxon>Betaproteobacteria</taxon>
        <taxon>Burkholderiales</taxon>
        <taxon>Sphaerotilaceae</taxon>
        <taxon>Roseateles</taxon>
    </lineage>
</organism>
<evidence type="ECO:0000256" key="1">
    <source>
        <dbReference type="ARBA" id="ARBA00043985"/>
    </source>
</evidence>
<gene>
    <name evidence="2" type="ORF">CS062_21735</name>
</gene>
<protein>
    <recommendedName>
        <fullName evidence="4">PspA/IM30 family protein</fullName>
    </recommendedName>
</protein>
<dbReference type="PANTHER" id="PTHR31088:SF6">
    <property type="entry name" value="PHAGE SHOCK PROTEIN A"/>
    <property type="match status" value="1"/>
</dbReference>
<comment type="caution">
    <text evidence="2">The sequence shown here is derived from an EMBL/GenBank/DDBJ whole genome shotgun (WGS) entry which is preliminary data.</text>
</comment>
<dbReference type="Pfam" id="PF04012">
    <property type="entry name" value="PspA_IM30"/>
    <property type="match status" value="1"/>
</dbReference>
<evidence type="ECO:0000313" key="3">
    <source>
        <dbReference type="Proteomes" id="UP000231501"/>
    </source>
</evidence>
<dbReference type="EMBL" id="PEOG01000081">
    <property type="protein sequence ID" value="PIM51073.1"/>
    <property type="molecule type" value="Genomic_DNA"/>
</dbReference>
<sequence>MTDSLKTRVGRVIAGSVHALLDRIEDQAPEATMEQSIREADAVIDEVRHELGTVSANRHLSQRQHANLNQLHATLSSQIDEAMTAGREDLARAAVARQLDIEAQLPVLETTLAEHARQEGELTGFVAALLAKKREMQDALAEFRKSRAAAAATATAPAGAGSAAHRIGKVTDAFDRVYERQTGLSGTARQNTLQQAAQLKELDDLVRDNKIAERMAQLKAAKS</sequence>
<dbReference type="OrthoDB" id="6649369at2"/>
<proteinExistence type="inferred from homology"/>
<accession>A0A2G9C3T6</accession>
<dbReference type="AlphaFoldDB" id="A0A2G9C3T6"/>
<dbReference type="RefSeq" id="WP_099863656.1">
    <property type="nucleotide sequence ID" value="NZ_PEOG01000081.1"/>
</dbReference>
<dbReference type="GO" id="GO:0005829">
    <property type="term" value="C:cytosol"/>
    <property type="evidence" value="ECO:0007669"/>
    <property type="project" value="TreeGrafter"/>
</dbReference>
<dbReference type="InterPro" id="IPR007157">
    <property type="entry name" value="PspA_VIPP1"/>
</dbReference>
<evidence type="ECO:0000313" key="2">
    <source>
        <dbReference type="EMBL" id="PIM51073.1"/>
    </source>
</evidence>
<dbReference type="GO" id="GO:0009271">
    <property type="term" value="P:phage shock"/>
    <property type="evidence" value="ECO:0007669"/>
    <property type="project" value="TreeGrafter"/>
</dbReference>
<comment type="similarity">
    <text evidence="1">Belongs to the PspA/Vipp/IM30 family.</text>
</comment>